<evidence type="ECO:0000313" key="2">
    <source>
        <dbReference type="EMBL" id="CAH2292075.1"/>
    </source>
</evidence>
<name>A0AAD1W787_PELCU</name>
<proteinExistence type="predicted"/>
<reference evidence="2" key="1">
    <citation type="submission" date="2022-03" db="EMBL/GenBank/DDBJ databases">
        <authorList>
            <person name="Alioto T."/>
            <person name="Alioto T."/>
            <person name="Gomez Garrido J."/>
        </authorList>
    </citation>
    <scope>NUCLEOTIDE SEQUENCE</scope>
</reference>
<accession>A0AAD1W787</accession>
<gene>
    <name evidence="2" type="ORF">PECUL_23A035353</name>
</gene>
<feature type="compositionally biased region" description="Basic residues" evidence="1">
    <location>
        <begin position="1"/>
        <end position="10"/>
    </location>
</feature>
<protein>
    <submittedName>
        <fullName evidence="2">Uncharacterized protein</fullName>
    </submittedName>
</protein>
<dbReference type="EMBL" id="OW240916">
    <property type="protein sequence ID" value="CAH2292075.1"/>
    <property type="molecule type" value="Genomic_DNA"/>
</dbReference>
<organism evidence="2 3">
    <name type="scientific">Pelobates cultripes</name>
    <name type="common">Western spadefoot toad</name>
    <dbReference type="NCBI Taxonomy" id="61616"/>
    <lineage>
        <taxon>Eukaryota</taxon>
        <taxon>Metazoa</taxon>
        <taxon>Chordata</taxon>
        <taxon>Craniata</taxon>
        <taxon>Vertebrata</taxon>
        <taxon>Euteleostomi</taxon>
        <taxon>Amphibia</taxon>
        <taxon>Batrachia</taxon>
        <taxon>Anura</taxon>
        <taxon>Pelobatoidea</taxon>
        <taxon>Pelobatidae</taxon>
        <taxon>Pelobates</taxon>
    </lineage>
</organism>
<dbReference type="AlphaFoldDB" id="A0AAD1W787"/>
<feature type="region of interest" description="Disordered" evidence="1">
    <location>
        <begin position="1"/>
        <end position="55"/>
    </location>
</feature>
<sequence length="103" mass="11216">MSNKSTKKLQQKTLHSHLTMGNNGNQDGADRSNSTNSGCDTGKDQDVPDISCTQPDTDASVSKMLHSLQQSLWSDFSKMAADIKADILALGDRTAHLKRRQKG</sequence>
<evidence type="ECO:0000256" key="1">
    <source>
        <dbReference type="SAM" id="MobiDB-lite"/>
    </source>
</evidence>
<evidence type="ECO:0000313" key="3">
    <source>
        <dbReference type="Proteomes" id="UP001295444"/>
    </source>
</evidence>
<dbReference type="Proteomes" id="UP001295444">
    <property type="component" value="Chromosome 05"/>
</dbReference>
<feature type="compositionally biased region" description="Polar residues" evidence="1">
    <location>
        <begin position="19"/>
        <end position="39"/>
    </location>
</feature>
<keyword evidence="3" id="KW-1185">Reference proteome</keyword>